<sequence>MEHEDAGQRHEEEKEDAHNPTVEMLHRLWGNNRALTSQGQTSSSIFTTADQEIIRTRSEVAFKITAQPDFKVSEPSTEEEKENAHEPAIEMEHEDIGQWHEEKKENAHDLTGNVASSMGKQPSFNFSRPGFVFNFRCS</sequence>
<feature type="compositionally biased region" description="Polar residues" evidence="1">
    <location>
        <begin position="33"/>
        <end position="44"/>
    </location>
</feature>
<gene>
    <name evidence="2" type="ORF">LWI28_003461</name>
</gene>
<evidence type="ECO:0000256" key="1">
    <source>
        <dbReference type="SAM" id="MobiDB-lite"/>
    </source>
</evidence>
<accession>A0AAD5NVN5</accession>
<evidence type="ECO:0000313" key="3">
    <source>
        <dbReference type="Proteomes" id="UP001064489"/>
    </source>
</evidence>
<keyword evidence="3" id="KW-1185">Reference proteome</keyword>
<dbReference type="EMBL" id="JAJSOW010000100">
    <property type="protein sequence ID" value="KAI9185025.1"/>
    <property type="molecule type" value="Genomic_DNA"/>
</dbReference>
<dbReference type="Proteomes" id="UP001064489">
    <property type="component" value="Chromosome 3"/>
</dbReference>
<comment type="caution">
    <text evidence="2">The sequence shown here is derived from an EMBL/GenBank/DDBJ whole genome shotgun (WGS) entry which is preliminary data.</text>
</comment>
<reference evidence="2" key="1">
    <citation type="journal article" date="2022" name="Plant J.">
        <title>Strategies of tolerance reflected in two North American maple genomes.</title>
        <authorList>
            <person name="McEvoy S.L."/>
            <person name="Sezen U.U."/>
            <person name="Trouern-Trend A."/>
            <person name="McMahon S.M."/>
            <person name="Schaberg P.G."/>
            <person name="Yang J."/>
            <person name="Wegrzyn J.L."/>
            <person name="Swenson N.G."/>
        </authorList>
    </citation>
    <scope>NUCLEOTIDE SEQUENCE</scope>
    <source>
        <strain evidence="2">91603</strain>
    </source>
</reference>
<name>A0AAD5NVN5_ACENE</name>
<feature type="region of interest" description="Disordered" evidence="1">
    <location>
        <begin position="67"/>
        <end position="89"/>
    </location>
</feature>
<evidence type="ECO:0000313" key="2">
    <source>
        <dbReference type="EMBL" id="KAI9185025.1"/>
    </source>
</evidence>
<feature type="compositionally biased region" description="Basic and acidic residues" evidence="1">
    <location>
        <begin position="1"/>
        <end position="18"/>
    </location>
</feature>
<reference evidence="2" key="2">
    <citation type="submission" date="2023-02" db="EMBL/GenBank/DDBJ databases">
        <authorList>
            <person name="Swenson N.G."/>
            <person name="Wegrzyn J.L."/>
            <person name="Mcevoy S.L."/>
        </authorList>
    </citation>
    <scope>NUCLEOTIDE SEQUENCE</scope>
    <source>
        <strain evidence="2">91603</strain>
        <tissue evidence="2">Leaf</tissue>
    </source>
</reference>
<protein>
    <submittedName>
        <fullName evidence="2">Uncharacterized protein</fullName>
    </submittedName>
</protein>
<organism evidence="2 3">
    <name type="scientific">Acer negundo</name>
    <name type="common">Box elder</name>
    <dbReference type="NCBI Taxonomy" id="4023"/>
    <lineage>
        <taxon>Eukaryota</taxon>
        <taxon>Viridiplantae</taxon>
        <taxon>Streptophyta</taxon>
        <taxon>Embryophyta</taxon>
        <taxon>Tracheophyta</taxon>
        <taxon>Spermatophyta</taxon>
        <taxon>Magnoliopsida</taxon>
        <taxon>eudicotyledons</taxon>
        <taxon>Gunneridae</taxon>
        <taxon>Pentapetalae</taxon>
        <taxon>rosids</taxon>
        <taxon>malvids</taxon>
        <taxon>Sapindales</taxon>
        <taxon>Sapindaceae</taxon>
        <taxon>Hippocastanoideae</taxon>
        <taxon>Acereae</taxon>
        <taxon>Acer</taxon>
    </lineage>
</organism>
<proteinExistence type="predicted"/>
<feature type="region of interest" description="Disordered" evidence="1">
    <location>
        <begin position="1"/>
        <end position="44"/>
    </location>
</feature>
<dbReference type="AlphaFoldDB" id="A0AAD5NVN5"/>